<evidence type="ECO:0000313" key="1">
    <source>
        <dbReference type="EMBL" id="TWU78661.1"/>
    </source>
</evidence>
<evidence type="ECO:0000313" key="2">
    <source>
        <dbReference type="Proteomes" id="UP000317257"/>
    </source>
</evidence>
<comment type="caution">
    <text evidence="1">The sequence shown here is derived from an EMBL/GenBank/DDBJ whole genome shotgun (WGS) entry which is preliminary data.</text>
</comment>
<dbReference type="Proteomes" id="UP000317257">
    <property type="component" value="Unassembled WGS sequence"/>
</dbReference>
<sequence>MPGSVFGGSLSEGEIYEPAAVQPPRGMVRAVVEDLTVEIAMEHLFILKDNTWQLFWDPEQQVFEGFEVSMPTFLIYRTFMGRQDVDAMVAEMRTLLHPATVDDEIDQLVKLQNFCDTVDNPVLSSVITREVFKRVITTDPVGNVFVRIPPCHILQMIAELGSAVWSQGLRLFILLWILADRGQSHRITAYILHRLFIDVYTEEHGEMENCPNEWIWIASEGEIKESMAYKPLGHFRFEKLHLFFPEKILTLDPGIEEIKKEMLDVSNFVLPDSMIQECLPEGLRIHEGRLYWGSQWETFVRASGRAE</sequence>
<organism evidence="1 2">
    <name type="scientific">Metarhizium rileyi (strain RCEF 4871)</name>
    <name type="common">Nomuraea rileyi</name>
    <dbReference type="NCBI Taxonomy" id="1649241"/>
    <lineage>
        <taxon>Eukaryota</taxon>
        <taxon>Fungi</taxon>
        <taxon>Dikarya</taxon>
        <taxon>Ascomycota</taxon>
        <taxon>Pezizomycotina</taxon>
        <taxon>Sordariomycetes</taxon>
        <taxon>Hypocreomycetidae</taxon>
        <taxon>Hypocreales</taxon>
        <taxon>Clavicipitaceae</taxon>
        <taxon>Metarhizium</taxon>
    </lineage>
</organism>
<name>A0A5C6GNU2_METRR</name>
<reference evidence="2" key="1">
    <citation type="submission" date="2018-12" db="EMBL/GenBank/DDBJ databases">
        <title>The complete genome of Metarhizium rileyi, a key fungal pathogen of Lepidoptera.</title>
        <authorList>
            <person name="Binneck E."/>
            <person name="Lastra C.C.L."/>
            <person name="Sosa-Gomez D.R."/>
        </authorList>
    </citation>
    <scope>NUCLEOTIDE SEQUENCE [LARGE SCALE GENOMIC DNA]</scope>
    <source>
        <strain evidence="2">Cep018-CH2</strain>
    </source>
</reference>
<accession>A0A5C6GNU2</accession>
<dbReference type="EMBL" id="SBHS01000001">
    <property type="protein sequence ID" value="TWU78661.1"/>
    <property type="molecule type" value="Genomic_DNA"/>
</dbReference>
<proteinExistence type="predicted"/>
<protein>
    <submittedName>
        <fullName evidence="1">Uncharacterized protein</fullName>
    </submittedName>
</protein>
<dbReference type="AlphaFoldDB" id="A0A5C6GNU2"/>
<gene>
    <name evidence="1" type="ORF">ED733_005654</name>
</gene>